<dbReference type="PANTHER" id="PTHR43133">
    <property type="entry name" value="RNA POLYMERASE ECF-TYPE SIGMA FACTO"/>
    <property type="match status" value="1"/>
</dbReference>
<evidence type="ECO:0000313" key="10">
    <source>
        <dbReference type="Proteomes" id="UP000190625"/>
    </source>
</evidence>
<dbReference type="GO" id="GO:0006352">
    <property type="term" value="P:DNA-templated transcription initiation"/>
    <property type="evidence" value="ECO:0007669"/>
    <property type="project" value="InterPro"/>
</dbReference>
<dbReference type="InterPro" id="IPR014284">
    <property type="entry name" value="RNA_pol_sigma-70_dom"/>
</dbReference>
<accession>A0A1T4LWA9</accession>
<keyword evidence="3 6" id="KW-0731">Sigma factor</keyword>
<dbReference type="PROSITE" id="PS01063">
    <property type="entry name" value="SIGMA70_ECF"/>
    <property type="match status" value="1"/>
</dbReference>
<organism evidence="9 10">
    <name type="scientific">Selenihalanaerobacter shriftii</name>
    <dbReference type="NCBI Taxonomy" id="142842"/>
    <lineage>
        <taxon>Bacteria</taxon>
        <taxon>Bacillati</taxon>
        <taxon>Bacillota</taxon>
        <taxon>Clostridia</taxon>
        <taxon>Halanaerobiales</taxon>
        <taxon>Halobacteroidaceae</taxon>
        <taxon>Selenihalanaerobacter</taxon>
    </lineage>
</organism>
<evidence type="ECO:0000313" key="9">
    <source>
        <dbReference type="EMBL" id="SJZ59029.1"/>
    </source>
</evidence>
<dbReference type="InterPro" id="IPR000838">
    <property type="entry name" value="RNA_pol_sigma70_ECF_CS"/>
</dbReference>
<dbReference type="GO" id="GO:0006950">
    <property type="term" value="P:response to stress"/>
    <property type="evidence" value="ECO:0007669"/>
    <property type="project" value="UniProtKB-ARBA"/>
</dbReference>
<reference evidence="10" key="1">
    <citation type="submission" date="2017-02" db="EMBL/GenBank/DDBJ databases">
        <authorList>
            <person name="Varghese N."/>
            <person name="Submissions S."/>
        </authorList>
    </citation>
    <scope>NUCLEOTIDE SEQUENCE [LARGE SCALE GENOMIC DNA]</scope>
    <source>
        <strain evidence="10">ATCC BAA-73</strain>
    </source>
</reference>
<dbReference type="SUPFAM" id="SSF88659">
    <property type="entry name" value="Sigma3 and sigma4 domains of RNA polymerase sigma factors"/>
    <property type="match status" value="1"/>
</dbReference>
<dbReference type="InterPro" id="IPR039425">
    <property type="entry name" value="RNA_pol_sigma-70-like"/>
</dbReference>
<evidence type="ECO:0000256" key="2">
    <source>
        <dbReference type="ARBA" id="ARBA00023015"/>
    </source>
</evidence>
<evidence type="ECO:0000256" key="1">
    <source>
        <dbReference type="ARBA" id="ARBA00010641"/>
    </source>
</evidence>
<evidence type="ECO:0000259" key="7">
    <source>
        <dbReference type="Pfam" id="PF04542"/>
    </source>
</evidence>
<gene>
    <name evidence="9" type="ORF">SAMN02745118_01276</name>
</gene>
<evidence type="ECO:0000256" key="5">
    <source>
        <dbReference type="ARBA" id="ARBA00023163"/>
    </source>
</evidence>
<dbReference type="GO" id="GO:0016987">
    <property type="term" value="F:sigma factor activity"/>
    <property type="evidence" value="ECO:0007669"/>
    <property type="project" value="UniProtKB-KW"/>
</dbReference>
<dbReference type="InterPro" id="IPR007627">
    <property type="entry name" value="RNA_pol_sigma70_r2"/>
</dbReference>
<dbReference type="AlphaFoldDB" id="A0A1T4LWA9"/>
<dbReference type="InterPro" id="IPR013249">
    <property type="entry name" value="RNA_pol_sigma70_r4_t2"/>
</dbReference>
<dbReference type="InterPro" id="IPR013324">
    <property type="entry name" value="RNA_pol_sigma_r3/r4-like"/>
</dbReference>
<keyword evidence="10" id="KW-1185">Reference proteome</keyword>
<evidence type="ECO:0000256" key="6">
    <source>
        <dbReference type="RuleBase" id="RU000716"/>
    </source>
</evidence>
<sequence length="191" mass="22618">MEECDEILIKKCQSGDDTAFRELIDKYKKGAINAAYRMVNDRQLAEDIVQESFIRVYKYIDDFRGDSKFFTWLYKIILNICRDHFRSQPDKTPISLEDAPVSNLLRREIPDFVETPERYLENKELQKLLKEKINCLSFKHREVIVLRELQEFSYKEIANILEIPLGTVKSRVNAARSYLQDMLTNKETVVR</sequence>
<dbReference type="Gene3D" id="1.10.10.10">
    <property type="entry name" value="Winged helix-like DNA-binding domain superfamily/Winged helix DNA-binding domain"/>
    <property type="match status" value="1"/>
</dbReference>
<dbReference type="RefSeq" id="WP_078809760.1">
    <property type="nucleotide sequence ID" value="NZ_FUWM01000009.1"/>
</dbReference>
<dbReference type="NCBIfam" id="TIGR02937">
    <property type="entry name" value="sigma70-ECF"/>
    <property type="match status" value="1"/>
</dbReference>
<dbReference type="EMBL" id="FUWM01000009">
    <property type="protein sequence ID" value="SJZ59029.1"/>
    <property type="molecule type" value="Genomic_DNA"/>
</dbReference>
<evidence type="ECO:0000256" key="4">
    <source>
        <dbReference type="ARBA" id="ARBA00023125"/>
    </source>
</evidence>
<dbReference type="InterPro" id="IPR036388">
    <property type="entry name" value="WH-like_DNA-bd_sf"/>
</dbReference>
<dbReference type="Gene3D" id="1.10.1740.10">
    <property type="match status" value="1"/>
</dbReference>
<name>A0A1T4LWA9_9FIRM</name>
<dbReference type="InterPro" id="IPR013325">
    <property type="entry name" value="RNA_pol_sigma_r2"/>
</dbReference>
<dbReference type="OrthoDB" id="9784984at2"/>
<dbReference type="CDD" id="cd06171">
    <property type="entry name" value="Sigma70_r4"/>
    <property type="match status" value="1"/>
</dbReference>
<keyword evidence="4 6" id="KW-0238">DNA-binding</keyword>
<evidence type="ECO:0000259" key="8">
    <source>
        <dbReference type="Pfam" id="PF08281"/>
    </source>
</evidence>
<evidence type="ECO:0000256" key="3">
    <source>
        <dbReference type="ARBA" id="ARBA00023082"/>
    </source>
</evidence>
<feature type="domain" description="RNA polymerase sigma-70 region 2" evidence="7">
    <location>
        <begin position="23"/>
        <end position="88"/>
    </location>
</feature>
<dbReference type="Proteomes" id="UP000190625">
    <property type="component" value="Unassembled WGS sequence"/>
</dbReference>
<dbReference type="PANTHER" id="PTHR43133:SF51">
    <property type="entry name" value="RNA POLYMERASE SIGMA FACTOR"/>
    <property type="match status" value="1"/>
</dbReference>
<feature type="domain" description="RNA polymerase sigma factor 70 region 4 type 2" evidence="8">
    <location>
        <begin position="129"/>
        <end position="177"/>
    </location>
</feature>
<dbReference type="STRING" id="142842.SAMN02745118_01276"/>
<proteinExistence type="inferred from homology"/>
<dbReference type="GO" id="GO:0003677">
    <property type="term" value="F:DNA binding"/>
    <property type="evidence" value="ECO:0007669"/>
    <property type="project" value="UniProtKB-KW"/>
</dbReference>
<protein>
    <recommendedName>
        <fullName evidence="6">RNA polymerase sigma factor</fullName>
    </recommendedName>
</protein>
<comment type="similarity">
    <text evidence="1 6">Belongs to the sigma-70 factor family. ECF subfamily.</text>
</comment>
<keyword evidence="2 6" id="KW-0805">Transcription regulation</keyword>
<dbReference type="SUPFAM" id="SSF88946">
    <property type="entry name" value="Sigma2 domain of RNA polymerase sigma factors"/>
    <property type="match status" value="1"/>
</dbReference>
<keyword evidence="5 6" id="KW-0804">Transcription</keyword>
<dbReference type="Pfam" id="PF04542">
    <property type="entry name" value="Sigma70_r2"/>
    <property type="match status" value="1"/>
</dbReference>
<dbReference type="Pfam" id="PF08281">
    <property type="entry name" value="Sigma70_r4_2"/>
    <property type="match status" value="1"/>
</dbReference>